<evidence type="ECO:0000256" key="5">
    <source>
        <dbReference type="ARBA" id="ARBA00022692"/>
    </source>
</evidence>
<evidence type="ECO:0000256" key="6">
    <source>
        <dbReference type="ARBA" id="ARBA00022989"/>
    </source>
</evidence>
<comment type="subcellular location">
    <subcellularLocation>
        <location evidence="1">Cell membrane</location>
        <topology evidence="1">Multi-pass membrane protein</topology>
    </subcellularLocation>
</comment>
<feature type="transmembrane region" description="Helical" evidence="8">
    <location>
        <begin position="29"/>
        <end position="50"/>
    </location>
</feature>
<organism evidence="9 10">
    <name type="scientific">Gryllotalpicola daejeonensis</name>
    <dbReference type="NCBI Taxonomy" id="993087"/>
    <lineage>
        <taxon>Bacteria</taxon>
        <taxon>Bacillati</taxon>
        <taxon>Actinomycetota</taxon>
        <taxon>Actinomycetes</taxon>
        <taxon>Micrococcales</taxon>
        <taxon>Microbacteriaceae</taxon>
        <taxon>Gryllotalpicola</taxon>
    </lineage>
</organism>
<evidence type="ECO:0000256" key="1">
    <source>
        <dbReference type="ARBA" id="ARBA00004651"/>
    </source>
</evidence>
<evidence type="ECO:0000313" key="10">
    <source>
        <dbReference type="Proteomes" id="UP001415169"/>
    </source>
</evidence>
<reference evidence="9" key="1">
    <citation type="journal article" date="2014" name="Int. J. Syst. Evol. Microbiol.">
        <title>Complete genome of a new Firmicutes species belonging to the dominant human colonic microbiota ('Ruminococcus bicirculans') reveals two chromosomes and a selective capacity to utilize plant glucans.</title>
        <authorList>
            <consortium name="NISC Comparative Sequencing Program"/>
            <person name="Wegmann U."/>
            <person name="Louis P."/>
            <person name="Goesmann A."/>
            <person name="Henrissat B."/>
            <person name="Duncan S.H."/>
            <person name="Flint H.J."/>
        </authorList>
    </citation>
    <scope>NUCLEOTIDE SEQUENCE</scope>
    <source>
        <strain evidence="9">JCM 17590</strain>
    </source>
</reference>
<dbReference type="InterPro" id="IPR002549">
    <property type="entry name" value="AI-2E-like"/>
</dbReference>
<comment type="similarity">
    <text evidence="2">Belongs to the autoinducer-2 exporter (AI-2E) (TC 2.A.86) family.</text>
</comment>
<keyword evidence="10" id="KW-1185">Reference proteome</keyword>
<evidence type="ECO:0000256" key="8">
    <source>
        <dbReference type="SAM" id="Phobius"/>
    </source>
</evidence>
<dbReference type="PANTHER" id="PTHR21716:SF53">
    <property type="entry name" value="PERMEASE PERM-RELATED"/>
    <property type="match status" value="1"/>
</dbReference>
<feature type="transmembrane region" description="Helical" evidence="8">
    <location>
        <begin position="322"/>
        <end position="355"/>
    </location>
</feature>
<evidence type="ECO:0000256" key="4">
    <source>
        <dbReference type="ARBA" id="ARBA00022475"/>
    </source>
</evidence>
<feature type="transmembrane region" description="Helical" evidence="8">
    <location>
        <begin position="165"/>
        <end position="189"/>
    </location>
</feature>
<keyword evidence="7 8" id="KW-0472">Membrane</keyword>
<keyword evidence="4" id="KW-1003">Cell membrane</keyword>
<comment type="caution">
    <text evidence="9">The sequence shown here is derived from an EMBL/GenBank/DDBJ whole genome shotgun (WGS) entry which is preliminary data.</text>
</comment>
<feature type="transmembrane region" description="Helical" evidence="8">
    <location>
        <begin position="238"/>
        <end position="266"/>
    </location>
</feature>
<evidence type="ECO:0000256" key="2">
    <source>
        <dbReference type="ARBA" id="ARBA00009773"/>
    </source>
</evidence>
<evidence type="ECO:0000313" key="9">
    <source>
        <dbReference type="EMBL" id="GAA4157353.1"/>
    </source>
</evidence>
<name>A0ABP7ZGQ0_9MICO</name>
<dbReference type="Pfam" id="PF01594">
    <property type="entry name" value="AI-2E_transport"/>
    <property type="match status" value="1"/>
</dbReference>
<dbReference type="EMBL" id="BAABBV010000001">
    <property type="protein sequence ID" value="GAA4157353.1"/>
    <property type="molecule type" value="Genomic_DNA"/>
</dbReference>
<keyword evidence="6 8" id="KW-1133">Transmembrane helix</keyword>
<dbReference type="PANTHER" id="PTHR21716">
    <property type="entry name" value="TRANSMEMBRANE PROTEIN"/>
    <property type="match status" value="1"/>
</dbReference>
<evidence type="ECO:0000256" key="7">
    <source>
        <dbReference type="ARBA" id="ARBA00023136"/>
    </source>
</evidence>
<keyword evidence="3" id="KW-0813">Transport</keyword>
<protein>
    <submittedName>
        <fullName evidence="9">AI-2E family transporter</fullName>
    </submittedName>
</protein>
<sequence>MPSGGSLPRNVAVAKAETTVAWGDAFGRFATRCIQIIAVLIVAAVLVLAITQVSLVFIPVTLALILACAIHPFMAWMRRHGVPSMLATWIALFSILIVIGGLTMLIIWAVHSQWDELVKNATDGINQLEGYFNQLPANLISQQNLHDAQNAIVDFLTSAQFGRGALAGVGAAAEGVTGLFLTIVTLFFFMKDGPKIWEFLLRPLHGETFKRAQRIGDKTVTVLGGYVRGTAMVAAADAVGIGIGLAIVGVPLAFPLAVIVFITAFIPIVGAVLAGGLAALVALVANGPLAAIIVVAIVVLVNQLESHLLQPQIMGHSLNLHPLVILLSLAAGSLIGGIVGAVLAVPIAATAWGIITVWNAETGGPFATRAAVEAKPARN</sequence>
<gene>
    <name evidence="9" type="ORF">GCM10022286_08910</name>
</gene>
<proteinExistence type="inferred from homology"/>
<feature type="transmembrane region" description="Helical" evidence="8">
    <location>
        <begin position="89"/>
        <end position="110"/>
    </location>
</feature>
<accession>A0ABP7ZGQ0</accession>
<feature type="transmembrane region" description="Helical" evidence="8">
    <location>
        <begin position="56"/>
        <end position="77"/>
    </location>
</feature>
<feature type="transmembrane region" description="Helical" evidence="8">
    <location>
        <begin position="272"/>
        <end position="301"/>
    </location>
</feature>
<dbReference type="Proteomes" id="UP001415169">
    <property type="component" value="Unassembled WGS sequence"/>
</dbReference>
<evidence type="ECO:0000256" key="3">
    <source>
        <dbReference type="ARBA" id="ARBA00022448"/>
    </source>
</evidence>
<keyword evidence="5 8" id="KW-0812">Transmembrane</keyword>
<reference evidence="9" key="2">
    <citation type="submission" date="2023-12" db="EMBL/GenBank/DDBJ databases">
        <authorList>
            <person name="Sun Q."/>
            <person name="Inoue M."/>
        </authorList>
    </citation>
    <scope>NUCLEOTIDE SEQUENCE</scope>
    <source>
        <strain evidence="9">JCM 17590</strain>
    </source>
</reference>